<proteinExistence type="predicted"/>
<name>A0A2M4DIH7_ANODA</name>
<feature type="chain" id="PRO_5014973456" evidence="2">
    <location>
        <begin position="25"/>
        <end position="83"/>
    </location>
</feature>
<evidence type="ECO:0000313" key="3">
    <source>
        <dbReference type="EMBL" id="MBW76958.1"/>
    </source>
</evidence>
<accession>A0A2M4DIH7</accession>
<evidence type="ECO:0000256" key="1">
    <source>
        <dbReference type="SAM" id="MobiDB-lite"/>
    </source>
</evidence>
<evidence type="ECO:0000256" key="2">
    <source>
        <dbReference type="SAM" id="SignalP"/>
    </source>
</evidence>
<dbReference type="AlphaFoldDB" id="A0A2M4DIH7"/>
<protein>
    <submittedName>
        <fullName evidence="3">Putative secreted protein</fullName>
    </submittedName>
</protein>
<organism evidence="3">
    <name type="scientific">Anopheles darlingi</name>
    <name type="common">Mosquito</name>
    <dbReference type="NCBI Taxonomy" id="43151"/>
    <lineage>
        <taxon>Eukaryota</taxon>
        <taxon>Metazoa</taxon>
        <taxon>Ecdysozoa</taxon>
        <taxon>Arthropoda</taxon>
        <taxon>Hexapoda</taxon>
        <taxon>Insecta</taxon>
        <taxon>Pterygota</taxon>
        <taxon>Neoptera</taxon>
        <taxon>Endopterygota</taxon>
        <taxon>Diptera</taxon>
        <taxon>Nematocera</taxon>
        <taxon>Culicoidea</taxon>
        <taxon>Culicidae</taxon>
        <taxon>Anophelinae</taxon>
        <taxon>Anopheles</taxon>
    </lineage>
</organism>
<keyword evidence="2" id="KW-0732">Signal</keyword>
<reference evidence="3" key="1">
    <citation type="submission" date="2018-01" db="EMBL/GenBank/DDBJ databases">
        <title>An insight into the sialome of Amazonian anophelines.</title>
        <authorList>
            <person name="Ribeiro J.M."/>
            <person name="Scarpassa V."/>
            <person name="Calvo E."/>
        </authorList>
    </citation>
    <scope>NUCLEOTIDE SEQUENCE</scope>
</reference>
<sequence>MDLLLLLRHLIMTMISVLTRRCLSANEPITGYLKHSLPPSMTVSANSEGAINCRNRYSDERAQNDPLASSSRDHRGLWKKNTS</sequence>
<dbReference type="EMBL" id="GGFL01012780">
    <property type="protein sequence ID" value="MBW76958.1"/>
    <property type="molecule type" value="Transcribed_RNA"/>
</dbReference>
<feature type="signal peptide" evidence="2">
    <location>
        <begin position="1"/>
        <end position="24"/>
    </location>
</feature>
<feature type="region of interest" description="Disordered" evidence="1">
    <location>
        <begin position="55"/>
        <end position="83"/>
    </location>
</feature>